<accession>A0A4P9W4P5</accession>
<evidence type="ECO:0000313" key="2">
    <source>
        <dbReference type="Proteomes" id="UP000269721"/>
    </source>
</evidence>
<dbReference type="AlphaFoldDB" id="A0A4P9W4P5"/>
<dbReference type="Proteomes" id="UP000269721">
    <property type="component" value="Unassembled WGS sequence"/>
</dbReference>
<proteinExistence type="predicted"/>
<keyword evidence="2" id="KW-1185">Reference proteome</keyword>
<reference evidence="2" key="1">
    <citation type="journal article" date="2018" name="Nat. Microbiol.">
        <title>Leveraging single-cell genomics to expand the fungal tree of life.</title>
        <authorList>
            <person name="Ahrendt S.R."/>
            <person name="Quandt C.A."/>
            <person name="Ciobanu D."/>
            <person name="Clum A."/>
            <person name="Salamov A."/>
            <person name="Andreopoulos B."/>
            <person name="Cheng J.F."/>
            <person name="Woyke T."/>
            <person name="Pelin A."/>
            <person name="Henrissat B."/>
            <person name="Reynolds N.K."/>
            <person name="Benny G.L."/>
            <person name="Smith M.E."/>
            <person name="James T.Y."/>
            <person name="Grigoriev I.V."/>
        </authorList>
    </citation>
    <scope>NUCLEOTIDE SEQUENCE [LARGE SCALE GENOMIC DNA]</scope>
</reference>
<dbReference type="EMBL" id="KZ997504">
    <property type="protein sequence ID" value="RKO87329.1"/>
    <property type="molecule type" value="Genomic_DNA"/>
</dbReference>
<gene>
    <name evidence="1" type="ORF">BDK51DRAFT_52257</name>
</gene>
<protein>
    <submittedName>
        <fullName evidence="1">Uncharacterized protein</fullName>
    </submittedName>
</protein>
<evidence type="ECO:0000313" key="1">
    <source>
        <dbReference type="EMBL" id="RKO87329.1"/>
    </source>
</evidence>
<name>A0A4P9W4P5_9FUNG</name>
<organism evidence="1 2">
    <name type="scientific">Blyttiomyces helicus</name>
    <dbReference type="NCBI Taxonomy" id="388810"/>
    <lineage>
        <taxon>Eukaryota</taxon>
        <taxon>Fungi</taxon>
        <taxon>Fungi incertae sedis</taxon>
        <taxon>Chytridiomycota</taxon>
        <taxon>Chytridiomycota incertae sedis</taxon>
        <taxon>Chytridiomycetes</taxon>
        <taxon>Chytridiomycetes incertae sedis</taxon>
        <taxon>Blyttiomyces</taxon>
    </lineage>
</organism>
<sequence>MPSRKEWEDGRQDDAAGKRQQLLAPVSAIQSLGVELPFSANEKCAQVTVATLGSFETPVPPQIPLSSLQAPPAPAPASLLSIPREVLASILELLIPLTRWSTIHFLAPEARQSALVRQVHPVACASLPPDDHFLERLHVAIASPPNLRRLSICTNDLVVAELFPETLTELAIIPGARIPCEEDFLVKLLNRLRRLERLSLMPHALFGNAPPDEAWAGSSLKFLTIRWQRNDSFVSPTPESSTNRSSGSASVMVNLRALVLNKDIVDMGDMARLRDIADAGHLLPLYELEMGCATCVSSERCAAFSTSLQAVLRFLKSTCRKLVIGRRCRCRAGGFTSFDMKTMDLPDKLETLIVCSSVHLISDGSQNPFPPSLVSLGLNFQAADMVPLLRVLPTGLRALERQGHSTVVSGKFLSRSA</sequence>